<feature type="compositionally biased region" description="Basic residues" evidence="1">
    <location>
        <begin position="51"/>
        <end position="64"/>
    </location>
</feature>
<gene>
    <name evidence="3" type="ORF">CNBG_4351</name>
</gene>
<dbReference type="EMBL" id="CP025768">
    <property type="protein sequence ID" value="KGB78513.1"/>
    <property type="molecule type" value="Genomic_DNA"/>
</dbReference>
<keyword evidence="4" id="KW-1185">Reference proteome</keyword>
<dbReference type="GeneID" id="88180572"/>
<dbReference type="RefSeq" id="XP_062884252.1">
    <property type="nucleotide sequence ID" value="XM_063028297.1"/>
</dbReference>
<feature type="region of interest" description="Disordered" evidence="1">
    <location>
        <begin position="385"/>
        <end position="532"/>
    </location>
</feature>
<feature type="transmembrane region" description="Helical" evidence="2">
    <location>
        <begin position="258"/>
        <end position="280"/>
    </location>
</feature>
<dbReference type="VEuPathDB" id="FungiDB:CNBG_4351"/>
<reference evidence="3 4" key="2">
    <citation type="journal article" date="2018" name="Proc. Natl. Acad. Sci.">
        <title>RNAi is a critical determinant of centromere evolution in closely related fungi.</title>
        <authorList>
            <person name="Yadav V."/>
            <person name="Sun S."/>
            <person name="Billmyre R.B."/>
            <person name="Thimmappa B.C."/>
            <person name="Shea T."/>
            <person name="Lintner R."/>
            <person name="Bakkeren G."/>
            <person name="Cuomo C.A."/>
            <person name="Heitman J."/>
            <person name="Sanyal K."/>
        </authorList>
    </citation>
    <scope>NUCLEOTIDE SEQUENCE [LARGE SCALE GENOMIC DNA]</scope>
    <source>
        <strain evidence="3 4">R265</strain>
    </source>
</reference>
<dbReference type="Proteomes" id="UP000029445">
    <property type="component" value="Chromosome 10"/>
</dbReference>
<evidence type="ECO:0000313" key="3">
    <source>
        <dbReference type="EMBL" id="KGB78513.1"/>
    </source>
</evidence>
<feature type="region of interest" description="Disordered" evidence="1">
    <location>
        <begin position="548"/>
        <end position="743"/>
    </location>
</feature>
<dbReference type="OrthoDB" id="2575575at2759"/>
<feature type="compositionally biased region" description="Low complexity" evidence="1">
    <location>
        <begin position="724"/>
        <end position="736"/>
    </location>
</feature>
<dbReference type="KEGG" id="cdeu:CNBG_4351"/>
<accession>A0A095ENA8</accession>
<reference evidence="3 4" key="1">
    <citation type="journal article" date="2011" name="MBio">
        <title>Genome variation in Cryptococcus gattii, an emerging pathogen of immunocompetent hosts.</title>
        <authorList>
            <person name="D'Souza C.A."/>
            <person name="Kronstad J.W."/>
            <person name="Taylor G."/>
            <person name="Warren R."/>
            <person name="Yuen M."/>
            <person name="Hu G."/>
            <person name="Jung W.H."/>
            <person name="Sham A."/>
            <person name="Kidd S.E."/>
            <person name="Tangen K."/>
            <person name="Lee N."/>
            <person name="Zeilmaker T."/>
            <person name="Sawkins J."/>
            <person name="McVicker G."/>
            <person name="Shah S."/>
            <person name="Gnerre S."/>
            <person name="Griggs A."/>
            <person name="Zeng Q."/>
            <person name="Bartlett K."/>
            <person name="Li W."/>
            <person name="Wang X."/>
            <person name="Heitman J."/>
            <person name="Stajich J.E."/>
            <person name="Fraser J.A."/>
            <person name="Meyer W."/>
            <person name="Carter D."/>
            <person name="Schein J."/>
            <person name="Krzywinski M."/>
            <person name="Kwon-Chung K.J."/>
            <person name="Varma A."/>
            <person name="Wang J."/>
            <person name="Brunham R."/>
            <person name="Fyfe M."/>
            <person name="Ouellette B.F."/>
            <person name="Siddiqui A."/>
            <person name="Marra M."/>
            <person name="Jones S."/>
            <person name="Holt R."/>
            <person name="Birren B.W."/>
            <person name="Galagan J.E."/>
            <person name="Cuomo C.A."/>
        </authorList>
    </citation>
    <scope>NUCLEOTIDE SEQUENCE [LARGE SCALE GENOMIC DNA]</scope>
    <source>
        <strain evidence="3 4">R265</strain>
    </source>
</reference>
<keyword evidence="2" id="KW-0812">Transmembrane</keyword>
<feature type="transmembrane region" description="Helical" evidence="2">
    <location>
        <begin position="71"/>
        <end position="94"/>
    </location>
</feature>
<dbReference type="OMA" id="DIEMRTY"/>
<feature type="compositionally biased region" description="Basic and acidic residues" evidence="1">
    <location>
        <begin position="1"/>
        <end position="35"/>
    </location>
</feature>
<dbReference type="AlphaFoldDB" id="A0A095ENA8"/>
<evidence type="ECO:0000313" key="4">
    <source>
        <dbReference type="Proteomes" id="UP000029445"/>
    </source>
</evidence>
<evidence type="ECO:0000256" key="1">
    <source>
        <dbReference type="SAM" id="MobiDB-lite"/>
    </source>
</evidence>
<organism evidence="3 4">
    <name type="scientific">Cryptococcus deuterogattii (strain R265)</name>
    <name type="common">Cryptococcus gattii VGII (strain R265)</name>
    <dbReference type="NCBI Taxonomy" id="294750"/>
    <lineage>
        <taxon>Eukaryota</taxon>
        <taxon>Fungi</taxon>
        <taxon>Dikarya</taxon>
        <taxon>Basidiomycota</taxon>
        <taxon>Agaricomycotina</taxon>
        <taxon>Tremellomycetes</taxon>
        <taxon>Tremellales</taxon>
        <taxon>Cryptococcaceae</taxon>
        <taxon>Cryptococcus</taxon>
        <taxon>Cryptococcus gattii species complex</taxon>
    </lineage>
</organism>
<name>A0A095ENA8_CRYD2</name>
<evidence type="ECO:0000256" key="2">
    <source>
        <dbReference type="SAM" id="Phobius"/>
    </source>
</evidence>
<proteinExistence type="predicted"/>
<keyword evidence="2" id="KW-1133">Transmembrane helix</keyword>
<feature type="region of interest" description="Disordered" evidence="1">
    <location>
        <begin position="205"/>
        <end position="226"/>
    </location>
</feature>
<feature type="region of interest" description="Disordered" evidence="1">
    <location>
        <begin position="1"/>
        <end position="68"/>
    </location>
</feature>
<evidence type="ECO:0008006" key="5">
    <source>
        <dbReference type="Google" id="ProtNLM"/>
    </source>
</evidence>
<keyword evidence="2" id="KW-0472">Membrane</keyword>
<feature type="compositionally biased region" description="Basic and acidic residues" evidence="1">
    <location>
        <begin position="587"/>
        <end position="599"/>
    </location>
</feature>
<sequence>MIKEESWRREGIWERQCHAGPSRLRDEPEHAHHAAGDTASGGSNEKDGSRRRQHRATTTRRQIRQNRTPHLSAILPPLFLLPFLGVTSAAPAVIPAQPTRRELPSTPTVSPTVTTILNPTRTLDKRVKYLTSVITPSVLPTEIHFVDETTLPYLLTQHTDGSWRKAEAGWFLYGRRIASPTGGTTLSTDNKNDIEDAEEAVTNRTVSVDSYSSSNHSSSSATTSNATGTVVPSFAVEKALPNGWGYSSNRTSIYKVPLIAVASVIMAIAIVVLIVIYALNRRKKHRKQKRTKERLRRKALAAAGLTEDDINGSAAEAAFKEKLAELERKHKAKKKRDGQMGLARSKVKGWNARLGTIRRRKGKKEEKDDEVMSVEEIKGMEEDIVERESVEQPEVTLSPHLVSTPSLAPTQTPPEQPAPVETSAPDSDAAFPISPTTYFPPAYRPASIHSMPTSTAGPSRPSASAHPPYLSSEGPTESSMAGEKTQAPGYYPAPATEDGEIALAVASRSDGKARLVEPPAVSQEEDPHLRMGHIATDDKRVLEILRMGGSAPPPVQTEVEEGPTAPVVDVDDAGFEIIPTIPEEDEGARTSRESERERLAFPPPPQLSARLAQFHNLDSPAPSAPPITSPSTPDHQYTMPSAPPLEVPDAEPSAPPLALDEELGGPSAPPLGSDVDSESEPSDESSHSSSRCHASTGNVAVDPPDPDGMVSEERRESIAPSIASSRSGSVQGVQGVFLPRYEP</sequence>
<dbReference type="HOGENOM" id="CLU_373380_0_0_1"/>
<protein>
    <recommendedName>
        <fullName evidence="5">Transmembrane protein</fullName>
    </recommendedName>
</protein>